<comment type="caution">
    <text evidence="3">The sequence shown here is derived from an EMBL/GenBank/DDBJ whole genome shotgun (WGS) entry which is preliminary data.</text>
</comment>
<sequence>MKKKWFAGLMMSVSTCAFSYQGGYNDAEIHFVDFFQRTDGVKYLIHRMDQSKIEYGFLMGLPIMKKWSEFEPEAPKYVLGDDSPVYYYSKTDDIIFRALADSDYKERLFPFITGFNPTDMFAAEQVEQMIKSDPGFWKGIGEILTRHDTLSGLTLGEQARANHPALMKVYQVAAKYDLPVILHTNITSEREKKTLYKHELEDALVANPKTKFIWAHAGTSSTLLRRQNLSFLVDEVSELLKDHHNLYILASWTLRDVIISTPESKKAWVSLIRQYPDRFMMGSDVVGRFKSIDKVLSRWDEVLDALPAQVAQDMAKNNMLKMVQR</sequence>
<proteinExistence type="predicted"/>
<protein>
    <submittedName>
        <fullName evidence="3">Amidohydrolase family protein</fullName>
    </submittedName>
</protein>
<dbReference type="EMBL" id="JAUFQC010000001">
    <property type="protein sequence ID" value="MDN3608779.1"/>
    <property type="molecule type" value="Genomic_DNA"/>
</dbReference>
<feature type="signal peptide" evidence="1">
    <location>
        <begin position="1"/>
        <end position="19"/>
    </location>
</feature>
<dbReference type="Proteomes" id="UP001238540">
    <property type="component" value="Unassembled WGS sequence"/>
</dbReference>
<name>A0ABT8BQP7_9VIBR</name>
<evidence type="ECO:0000259" key="2">
    <source>
        <dbReference type="Pfam" id="PF04909"/>
    </source>
</evidence>
<evidence type="ECO:0000313" key="3">
    <source>
        <dbReference type="EMBL" id="MDN3608779.1"/>
    </source>
</evidence>
<feature type="domain" description="Amidohydrolase-related" evidence="2">
    <location>
        <begin position="158"/>
        <end position="287"/>
    </location>
</feature>
<dbReference type="Gene3D" id="3.20.20.140">
    <property type="entry name" value="Metal-dependent hydrolases"/>
    <property type="match status" value="1"/>
</dbReference>
<feature type="chain" id="PRO_5046627362" evidence="1">
    <location>
        <begin position="20"/>
        <end position="325"/>
    </location>
</feature>
<dbReference type="InterPro" id="IPR032466">
    <property type="entry name" value="Metal_Hydrolase"/>
</dbReference>
<reference evidence="4" key="1">
    <citation type="journal article" date="2019" name="Int. J. Syst. Evol. Microbiol.">
        <title>The Global Catalogue of Microorganisms (GCM) 10K type strain sequencing project: providing services to taxonomists for standard genome sequencing and annotation.</title>
        <authorList>
            <consortium name="The Broad Institute Genomics Platform"/>
            <consortium name="The Broad Institute Genome Sequencing Center for Infectious Disease"/>
            <person name="Wu L."/>
            <person name="Ma J."/>
        </authorList>
    </citation>
    <scope>NUCLEOTIDE SEQUENCE [LARGE SCALE GENOMIC DNA]</scope>
    <source>
        <strain evidence="4">CECT 7398</strain>
    </source>
</reference>
<accession>A0ABT8BQP7</accession>
<gene>
    <name evidence="3" type="ORF">QWZ16_03300</name>
</gene>
<dbReference type="Pfam" id="PF04909">
    <property type="entry name" value="Amidohydro_2"/>
    <property type="match status" value="1"/>
</dbReference>
<keyword evidence="4" id="KW-1185">Reference proteome</keyword>
<evidence type="ECO:0000256" key="1">
    <source>
        <dbReference type="SAM" id="SignalP"/>
    </source>
</evidence>
<dbReference type="SUPFAM" id="SSF51556">
    <property type="entry name" value="Metallo-dependent hydrolases"/>
    <property type="match status" value="1"/>
</dbReference>
<keyword evidence="1" id="KW-0732">Signal</keyword>
<organism evidence="3 4">
    <name type="scientific">Vibrio ostreicida</name>
    <dbReference type="NCBI Taxonomy" id="526588"/>
    <lineage>
        <taxon>Bacteria</taxon>
        <taxon>Pseudomonadati</taxon>
        <taxon>Pseudomonadota</taxon>
        <taxon>Gammaproteobacteria</taxon>
        <taxon>Vibrionales</taxon>
        <taxon>Vibrionaceae</taxon>
        <taxon>Vibrio</taxon>
    </lineage>
</organism>
<dbReference type="InterPro" id="IPR006680">
    <property type="entry name" value="Amidohydro-rel"/>
</dbReference>
<evidence type="ECO:0000313" key="4">
    <source>
        <dbReference type="Proteomes" id="UP001238540"/>
    </source>
</evidence>
<dbReference type="RefSeq" id="WP_170883728.1">
    <property type="nucleotide sequence ID" value="NZ_JABEYA020000022.1"/>
</dbReference>